<feature type="transmembrane region" description="Helical" evidence="1">
    <location>
        <begin position="72"/>
        <end position="92"/>
    </location>
</feature>
<proteinExistence type="predicted"/>
<keyword evidence="1" id="KW-0812">Transmembrane</keyword>
<reference evidence="3" key="2">
    <citation type="submission" date="2023-06" db="EMBL/GenBank/DDBJ databases">
        <authorList>
            <person name="Zeman M."/>
            <person name="Kubasova T."/>
            <person name="Jahodarova E."/>
            <person name="Nykrynova M."/>
            <person name="Rychlik I."/>
        </authorList>
    </citation>
    <scope>NUCLEOTIDE SEQUENCE</scope>
    <source>
        <strain evidence="3">105_WCHN</strain>
    </source>
</reference>
<comment type="caution">
    <text evidence="3">The sequence shown here is derived from an EMBL/GenBank/DDBJ whole genome shotgun (WGS) entry which is preliminary data.</text>
</comment>
<dbReference type="RefSeq" id="WP_289559364.1">
    <property type="nucleotide sequence ID" value="NZ_JAUDEO010000010.1"/>
</dbReference>
<dbReference type="Gene3D" id="3.30.565.10">
    <property type="entry name" value="Histidine kinase-like ATPase, C-terminal domain"/>
    <property type="match status" value="1"/>
</dbReference>
<organism evidence="3 4">
    <name type="scientific">Limosilactobacillus panis</name>
    <dbReference type="NCBI Taxonomy" id="47493"/>
    <lineage>
        <taxon>Bacteria</taxon>
        <taxon>Bacillati</taxon>
        <taxon>Bacillota</taxon>
        <taxon>Bacilli</taxon>
        <taxon>Lactobacillales</taxon>
        <taxon>Lactobacillaceae</taxon>
        <taxon>Limosilactobacillus</taxon>
    </lineage>
</organism>
<feature type="transmembrane region" description="Helical" evidence="1">
    <location>
        <begin position="30"/>
        <end position="52"/>
    </location>
</feature>
<evidence type="ECO:0000259" key="2">
    <source>
        <dbReference type="Pfam" id="PF14501"/>
    </source>
</evidence>
<gene>
    <name evidence="3" type="ORF">QUW46_02755</name>
</gene>
<accession>A0ABT7VL79</accession>
<dbReference type="InterPro" id="IPR036890">
    <property type="entry name" value="HATPase_C_sf"/>
</dbReference>
<evidence type="ECO:0000313" key="3">
    <source>
        <dbReference type="EMBL" id="MDM8333500.1"/>
    </source>
</evidence>
<reference evidence="3" key="1">
    <citation type="submission" date="2023-06" db="EMBL/GenBank/DDBJ databases">
        <title>Identification and characterization of horizontal gene transfer across gut microbiota members of farm animals based on homology search.</title>
        <authorList>
            <person name="Schwarzerova J."/>
            <person name="Nykrynova M."/>
            <person name="Jureckova K."/>
            <person name="Cejkova D."/>
            <person name="Rychlik I."/>
        </authorList>
    </citation>
    <scope>NUCLEOTIDE SEQUENCE</scope>
    <source>
        <strain evidence="3">105_WCHN</strain>
    </source>
</reference>
<feature type="transmembrane region" description="Helical" evidence="1">
    <location>
        <begin position="7"/>
        <end position="24"/>
    </location>
</feature>
<evidence type="ECO:0000256" key="1">
    <source>
        <dbReference type="SAM" id="Phobius"/>
    </source>
</evidence>
<keyword evidence="1" id="KW-1133">Transmembrane helix</keyword>
<protein>
    <submittedName>
        <fullName evidence="3">GHKL domain-containing protein</fullName>
    </submittedName>
</protein>
<dbReference type="InterPro" id="IPR032834">
    <property type="entry name" value="NatK-like_C"/>
</dbReference>
<name>A0ABT7VL79_9LACO</name>
<dbReference type="EMBL" id="JAUDEO010000010">
    <property type="protein sequence ID" value="MDM8333500.1"/>
    <property type="molecule type" value="Genomic_DNA"/>
</dbReference>
<feature type="domain" description="Sensor histidine kinase NatK-like C-terminal" evidence="2">
    <location>
        <begin position="246"/>
        <end position="349"/>
    </location>
</feature>
<dbReference type="PANTHER" id="PTHR40448">
    <property type="entry name" value="TWO-COMPONENT SENSOR HISTIDINE KINASE"/>
    <property type="match status" value="1"/>
</dbReference>
<feature type="transmembrane region" description="Helical" evidence="1">
    <location>
        <begin position="98"/>
        <end position="118"/>
    </location>
</feature>
<sequence length="354" mass="40395">MSFTTLFIVMAVIGPIVMGIYGYFSPHTAVYFSNWGGNFILIIEGYLTYLILKWARPIYQKYTQVVVRQQLVIAWIINVFYVSFFLVRFSYHVQLLKVAMPIYFLIAIACIPITLGAMKISTKYFAYRDLATSQAIELQNLQTYTSHIETMYDDLRRFRHDYKNILLSLEDVIKTGTIEQVQQLFNQIVLPTNDNLELRTAVLGHLKNIENLEIKSLVYSKVITAINQQINVTVEVADPIKLSPAMELVDVLRMISILFDNAINAAQQTTDKRVNFSFFAKAGAQYIVVGNSTQAEHIDPQKLTGNFKGLAGGRHGLGLRTLRILLAKYPFIQHNTSSKNHWVEQILIIHHNGK</sequence>
<keyword evidence="4" id="KW-1185">Reference proteome</keyword>
<evidence type="ECO:0000313" key="4">
    <source>
        <dbReference type="Proteomes" id="UP001529423"/>
    </source>
</evidence>
<dbReference type="PANTHER" id="PTHR40448:SF1">
    <property type="entry name" value="TWO-COMPONENT SENSOR HISTIDINE KINASE"/>
    <property type="match status" value="1"/>
</dbReference>
<dbReference type="Pfam" id="PF14501">
    <property type="entry name" value="HATPase_c_5"/>
    <property type="match status" value="1"/>
</dbReference>
<dbReference type="Proteomes" id="UP001529423">
    <property type="component" value="Unassembled WGS sequence"/>
</dbReference>
<keyword evidence="1" id="KW-0472">Membrane</keyword>